<keyword evidence="2" id="KW-0004">4Fe-4S</keyword>
<dbReference type="GO" id="GO:0016491">
    <property type="term" value="F:oxidoreductase activity"/>
    <property type="evidence" value="ECO:0007669"/>
    <property type="project" value="UniProtKB-KW"/>
</dbReference>
<dbReference type="SUPFAM" id="SSF53706">
    <property type="entry name" value="Formate dehydrogenase/DMSO reductase, domains 1-3"/>
    <property type="match status" value="1"/>
</dbReference>
<comment type="cofactor">
    <cofactor evidence="1">
        <name>[4Fe-4S] cluster</name>
        <dbReference type="ChEBI" id="CHEBI:49883"/>
    </cofactor>
</comment>
<sequence length="752" mass="82801">MSRHNSMNIGKTIMVTIDGKTCQSTFGKTILEIARENDIYVPTMCYLTKVQPIGSCRMCVVEVEGVDGMILSCQEKATDGAVIHTNNAELYQERQNIMKLYNVNHPLECGVCDKSGECDLQNKTLEFGLPQQAFTARDQHRPVENWGHVSYDPALCIMCEKCVRVSTEITGDEALKVKFGGYGSTIINTKQEKNYASLGEAAAVCPVGALVSTDFKYTSNAWELTKIPSACPHCGGGCQMNYEVKNNRIYRVTNAFEFTSLCGAGRYGFNYANENVTKDKTAFEQAVEAFENAQTVIFSSQISNEEALILQKIKEKLDVKLVSHEARAYQKFMQAYSSVTGESLYNGSLKALAESRAVIVMGTRINDDSPTVKYHINMASKWHNARVAYMHPLEDMEIQNIVTQFIKYEAGSEEGAAALLADALLKEVELPKALRAFLDDLDIGNLSAESNIGEEELEALRKSLIKKSGFSLVAGADLYAHPRAEQIAKLLALLEVYAGFNVICVPPVGNAMGISLICDLDEMTEGRTVGYNVPADFTLSALGDGDLDMPAMNQQEGTLTTLDKRVVPINAALPYGGYVLNDIANCLGLNAEYTIAYTKLLPKEKGFEAVEFDALPDYFDSMGNEHRGYLLKSQKVSVKRAFNALEEIEGFDGAVIYNCNPTEQFSPFTAKSKLLKDEAVLLGSQQFATATKLHDGEKITFTLDGIKFDRVFKIDTSMKGTIALNPTFDMGLSGALLSSYRFSRLDFERAGK</sequence>
<dbReference type="Pfam" id="PF22117">
    <property type="entry name" value="Fer4_Nqo3"/>
    <property type="match status" value="1"/>
</dbReference>
<dbReference type="PROSITE" id="PS51669">
    <property type="entry name" value="4FE4S_MOW_BIS_MGD"/>
    <property type="match status" value="1"/>
</dbReference>
<dbReference type="InterPro" id="IPR036010">
    <property type="entry name" value="2Fe-2S_ferredoxin-like_sf"/>
</dbReference>
<evidence type="ECO:0000259" key="8">
    <source>
        <dbReference type="PROSITE" id="PS51085"/>
    </source>
</evidence>
<evidence type="ECO:0000256" key="5">
    <source>
        <dbReference type="ARBA" id="ARBA00022723"/>
    </source>
</evidence>
<dbReference type="CDD" id="cd00207">
    <property type="entry name" value="fer2"/>
    <property type="match status" value="1"/>
</dbReference>
<evidence type="ECO:0000259" key="10">
    <source>
        <dbReference type="PROSITE" id="PS51839"/>
    </source>
</evidence>
<accession>A0A1W1C330</accession>
<evidence type="ECO:0000259" key="9">
    <source>
        <dbReference type="PROSITE" id="PS51669"/>
    </source>
</evidence>
<dbReference type="InterPro" id="IPR000283">
    <property type="entry name" value="NADH_UbQ_OxRdtase_75kDa_su_CS"/>
</dbReference>
<dbReference type="InterPro" id="IPR006963">
    <property type="entry name" value="Mopterin_OxRdtase_4Fe-4S_dom"/>
</dbReference>
<evidence type="ECO:0000256" key="6">
    <source>
        <dbReference type="ARBA" id="ARBA00023004"/>
    </source>
</evidence>
<dbReference type="Gene3D" id="3.30.70.20">
    <property type="match status" value="1"/>
</dbReference>
<dbReference type="InterPro" id="IPR019574">
    <property type="entry name" value="NADH_UbQ_OxRdtase_Gsu_4Fe4S-bd"/>
</dbReference>
<dbReference type="GO" id="GO:0016020">
    <property type="term" value="C:membrane"/>
    <property type="evidence" value="ECO:0007669"/>
    <property type="project" value="InterPro"/>
</dbReference>
<evidence type="ECO:0000256" key="4">
    <source>
        <dbReference type="ARBA" id="ARBA00022719"/>
    </source>
</evidence>
<name>A0A1W1C330_9ZZZZ</name>
<feature type="domain" description="2Fe-2S ferredoxin-type" evidence="8">
    <location>
        <begin position="11"/>
        <end position="89"/>
    </location>
</feature>
<evidence type="ECO:0000256" key="7">
    <source>
        <dbReference type="ARBA" id="ARBA00023014"/>
    </source>
</evidence>
<dbReference type="Pfam" id="PF04879">
    <property type="entry name" value="Molybdop_Fe4S4"/>
    <property type="match status" value="1"/>
</dbReference>
<proteinExistence type="predicted"/>
<dbReference type="FunFam" id="3.10.20.740:FF:000003">
    <property type="entry name" value="Formate dehydrogenase subunit alpha"/>
    <property type="match status" value="1"/>
</dbReference>
<keyword evidence="6" id="KW-0408">Iron</keyword>
<dbReference type="GO" id="GO:0046872">
    <property type="term" value="F:metal ion binding"/>
    <property type="evidence" value="ECO:0007669"/>
    <property type="project" value="UniProtKB-KW"/>
</dbReference>
<dbReference type="EMBL" id="FPHD01000053">
    <property type="protein sequence ID" value="SFV60111.1"/>
    <property type="molecule type" value="Genomic_DNA"/>
</dbReference>
<evidence type="ECO:0000256" key="2">
    <source>
        <dbReference type="ARBA" id="ARBA00022485"/>
    </source>
</evidence>
<dbReference type="Gene3D" id="3.10.20.740">
    <property type="match status" value="1"/>
</dbReference>
<dbReference type="InterPro" id="IPR050123">
    <property type="entry name" value="Prok_molybdopt-oxidoreductase"/>
</dbReference>
<gene>
    <name evidence="11" type="ORF">MNB_SV-8-86</name>
</gene>
<reference evidence="11" key="1">
    <citation type="submission" date="2016-10" db="EMBL/GenBank/DDBJ databases">
        <authorList>
            <person name="de Groot N.N."/>
        </authorList>
    </citation>
    <scope>NUCLEOTIDE SEQUENCE</scope>
</reference>
<dbReference type="PROSITE" id="PS00641">
    <property type="entry name" value="COMPLEX1_75K_1"/>
    <property type="match status" value="1"/>
</dbReference>
<keyword evidence="4" id="KW-0874">Quinone</keyword>
<dbReference type="SMART" id="SM00926">
    <property type="entry name" value="Molybdop_Fe4S4"/>
    <property type="match status" value="1"/>
</dbReference>
<dbReference type="GO" id="GO:0051539">
    <property type="term" value="F:4 iron, 4 sulfur cluster binding"/>
    <property type="evidence" value="ECO:0007669"/>
    <property type="project" value="UniProtKB-KW"/>
</dbReference>
<feature type="domain" description="4Fe-4S His(Cys)3-ligated-type" evidence="10">
    <location>
        <begin position="89"/>
        <end position="128"/>
    </location>
</feature>
<keyword evidence="11" id="KW-0830">Ubiquinone</keyword>
<dbReference type="PROSITE" id="PS51839">
    <property type="entry name" value="4FE4S_HC3"/>
    <property type="match status" value="1"/>
</dbReference>
<dbReference type="SUPFAM" id="SSF54862">
    <property type="entry name" value="4Fe-4S ferredoxins"/>
    <property type="match status" value="1"/>
</dbReference>
<evidence type="ECO:0000256" key="1">
    <source>
        <dbReference type="ARBA" id="ARBA00001966"/>
    </source>
</evidence>
<dbReference type="Pfam" id="PF13510">
    <property type="entry name" value="Fer2_4"/>
    <property type="match status" value="1"/>
</dbReference>
<keyword evidence="7" id="KW-0411">Iron-sulfur</keyword>
<dbReference type="GO" id="GO:0051537">
    <property type="term" value="F:2 iron, 2 sulfur cluster binding"/>
    <property type="evidence" value="ECO:0007669"/>
    <property type="project" value="UniProtKB-KW"/>
</dbReference>
<keyword evidence="3" id="KW-0001">2Fe-2S</keyword>
<dbReference type="EC" id="1.6.5.3" evidence="11"/>
<dbReference type="PROSITE" id="PS51085">
    <property type="entry name" value="2FE2S_FER_2"/>
    <property type="match status" value="1"/>
</dbReference>
<dbReference type="AlphaFoldDB" id="A0A1W1C330"/>
<dbReference type="PANTHER" id="PTHR43105">
    <property type="entry name" value="RESPIRATORY NITRATE REDUCTASE"/>
    <property type="match status" value="1"/>
</dbReference>
<protein>
    <submittedName>
        <fullName evidence="11">NADH-ubiquinone oxidoreductase chain G</fullName>
        <ecNumber evidence="11">1.6.5.3</ecNumber>
    </submittedName>
</protein>
<dbReference type="PANTHER" id="PTHR43105:SF10">
    <property type="entry name" value="NADH-QUINONE OXIDOREDUCTASE SUBUNIT G"/>
    <property type="match status" value="1"/>
</dbReference>
<dbReference type="GO" id="GO:0008137">
    <property type="term" value="F:NADH dehydrogenase (ubiquinone) activity"/>
    <property type="evidence" value="ECO:0007669"/>
    <property type="project" value="InterPro"/>
</dbReference>
<dbReference type="InterPro" id="IPR054351">
    <property type="entry name" value="NADH_UbQ_OxRdtase_ferredoxin"/>
</dbReference>
<dbReference type="InterPro" id="IPR001041">
    <property type="entry name" value="2Fe-2S_ferredoxin-type"/>
</dbReference>
<evidence type="ECO:0000313" key="11">
    <source>
        <dbReference type="EMBL" id="SFV60111.1"/>
    </source>
</evidence>
<dbReference type="GO" id="GO:0048038">
    <property type="term" value="F:quinone binding"/>
    <property type="evidence" value="ECO:0007669"/>
    <property type="project" value="UniProtKB-KW"/>
</dbReference>
<organism evidence="11">
    <name type="scientific">hydrothermal vent metagenome</name>
    <dbReference type="NCBI Taxonomy" id="652676"/>
    <lineage>
        <taxon>unclassified sequences</taxon>
        <taxon>metagenomes</taxon>
        <taxon>ecological metagenomes</taxon>
    </lineage>
</organism>
<dbReference type="Pfam" id="PF10588">
    <property type="entry name" value="NADH-G_4Fe-4S_3"/>
    <property type="match status" value="1"/>
</dbReference>
<dbReference type="Gene3D" id="2.20.25.90">
    <property type="entry name" value="ADC-like domains"/>
    <property type="match status" value="1"/>
</dbReference>
<dbReference type="GO" id="GO:0042773">
    <property type="term" value="P:ATP synthesis coupled electron transport"/>
    <property type="evidence" value="ECO:0007669"/>
    <property type="project" value="InterPro"/>
</dbReference>
<evidence type="ECO:0000256" key="3">
    <source>
        <dbReference type="ARBA" id="ARBA00022714"/>
    </source>
</evidence>
<keyword evidence="11" id="KW-0560">Oxidoreductase</keyword>
<dbReference type="SMART" id="SM00929">
    <property type="entry name" value="NADH-G_4Fe-4S_3"/>
    <property type="match status" value="1"/>
</dbReference>
<dbReference type="SUPFAM" id="SSF54292">
    <property type="entry name" value="2Fe-2S ferredoxin-like"/>
    <property type="match status" value="1"/>
</dbReference>
<keyword evidence="5" id="KW-0479">Metal-binding</keyword>
<feature type="domain" description="4Fe-4S Mo/W bis-MGD-type" evidence="9">
    <location>
        <begin position="224"/>
        <end position="285"/>
    </location>
</feature>